<dbReference type="AlphaFoldDB" id="A0A242WAV6"/>
<organism evidence="1 2">
    <name type="scientific">Bacillus thuringiensis serovar mexicanensis</name>
    <dbReference type="NCBI Taxonomy" id="180868"/>
    <lineage>
        <taxon>Bacteria</taxon>
        <taxon>Bacillati</taxon>
        <taxon>Bacillota</taxon>
        <taxon>Bacilli</taxon>
        <taxon>Bacillales</taxon>
        <taxon>Bacillaceae</taxon>
        <taxon>Bacillus</taxon>
        <taxon>Bacillus cereus group</taxon>
    </lineage>
</organism>
<proteinExistence type="predicted"/>
<sequence>MSVLNETISDTNFPDDEVSFVINKWKNQFPAVEKISVSLQRSQDKNSGKHVHDCIGEAEAAKTSSNLFDYNALYEDTSYIYYSILQPLQKNFTNLNDRTLVKMRVKEDGSLEKKVKAELIIVIPNKKEWVSYIAMKYRKLTKFAPFIKGMHFEVQKHKIRKIKIMFNFEYDFNMIKYLKEAVINEQFFNNWIATCHIIENYTKEHTSNIDVAIKDNNMHIHYQSIKVKFSRSIVL</sequence>
<comment type="caution">
    <text evidence="1">The sequence shown here is derived from an EMBL/GenBank/DDBJ whole genome shotgun (WGS) entry which is preliminary data.</text>
</comment>
<dbReference type="RefSeq" id="WP_003290710.1">
    <property type="nucleotide sequence ID" value="NZ_NFCF01000063.1"/>
</dbReference>
<name>A0A242WAV6_BACTU</name>
<protein>
    <submittedName>
        <fullName evidence="1">Uncharacterized protein</fullName>
    </submittedName>
</protein>
<gene>
    <name evidence="1" type="ORF">BK699_09755</name>
</gene>
<evidence type="ECO:0000313" key="2">
    <source>
        <dbReference type="Proteomes" id="UP000195152"/>
    </source>
</evidence>
<accession>A0A242WAV6</accession>
<dbReference type="EMBL" id="NFCF01000063">
    <property type="protein sequence ID" value="OTW50822.1"/>
    <property type="molecule type" value="Genomic_DNA"/>
</dbReference>
<dbReference type="Proteomes" id="UP000195152">
    <property type="component" value="Unassembled WGS sequence"/>
</dbReference>
<reference evidence="1 2" key="1">
    <citation type="submission" date="2016-10" db="EMBL/GenBank/DDBJ databases">
        <title>Comparative genomics of Bacillus thuringiensis reveals a path to pathogens against multiple invertebrate hosts.</title>
        <authorList>
            <person name="Zheng J."/>
            <person name="Gao Q."/>
            <person name="Liu H."/>
            <person name="Peng D."/>
            <person name="Ruan L."/>
            <person name="Sun M."/>
        </authorList>
    </citation>
    <scope>NUCLEOTIDE SEQUENCE [LARGE SCALE GENOMIC DNA]</scope>
    <source>
        <strain evidence="1">BGSC 4AC1</strain>
    </source>
</reference>
<evidence type="ECO:0000313" key="1">
    <source>
        <dbReference type="EMBL" id="OTW50822.1"/>
    </source>
</evidence>